<evidence type="ECO:0000313" key="3">
    <source>
        <dbReference type="Proteomes" id="UP000789342"/>
    </source>
</evidence>
<keyword evidence="3" id="KW-1185">Reference proteome</keyword>
<dbReference type="AlphaFoldDB" id="A0A9N9P0I2"/>
<sequence length="52" mass="5902">GTRETKKDTKVSEQDPRINSTNQKGLVFRNRRRKQGEGQRQEGFKAGANDPS</sequence>
<gene>
    <name evidence="2" type="ORF">AMORRO_LOCUS16994</name>
</gene>
<name>A0A9N9P0I2_9GLOM</name>
<organism evidence="2 3">
    <name type="scientific">Acaulospora morrowiae</name>
    <dbReference type="NCBI Taxonomy" id="94023"/>
    <lineage>
        <taxon>Eukaryota</taxon>
        <taxon>Fungi</taxon>
        <taxon>Fungi incertae sedis</taxon>
        <taxon>Mucoromycota</taxon>
        <taxon>Glomeromycotina</taxon>
        <taxon>Glomeromycetes</taxon>
        <taxon>Diversisporales</taxon>
        <taxon>Acaulosporaceae</taxon>
        <taxon>Acaulospora</taxon>
    </lineage>
</organism>
<feature type="compositionally biased region" description="Basic and acidic residues" evidence="1">
    <location>
        <begin position="1"/>
        <end position="16"/>
    </location>
</feature>
<accession>A0A9N9P0I2</accession>
<comment type="caution">
    <text evidence="2">The sequence shown here is derived from an EMBL/GenBank/DDBJ whole genome shotgun (WGS) entry which is preliminary data.</text>
</comment>
<proteinExistence type="predicted"/>
<dbReference type="Proteomes" id="UP000789342">
    <property type="component" value="Unassembled WGS sequence"/>
</dbReference>
<evidence type="ECO:0000256" key="1">
    <source>
        <dbReference type="SAM" id="MobiDB-lite"/>
    </source>
</evidence>
<reference evidence="2" key="1">
    <citation type="submission" date="2021-06" db="EMBL/GenBank/DDBJ databases">
        <authorList>
            <person name="Kallberg Y."/>
            <person name="Tangrot J."/>
            <person name="Rosling A."/>
        </authorList>
    </citation>
    <scope>NUCLEOTIDE SEQUENCE</scope>
    <source>
        <strain evidence="2">CL551</strain>
    </source>
</reference>
<dbReference type="EMBL" id="CAJVPV010049918">
    <property type="protein sequence ID" value="CAG8776924.1"/>
    <property type="molecule type" value="Genomic_DNA"/>
</dbReference>
<evidence type="ECO:0000313" key="2">
    <source>
        <dbReference type="EMBL" id="CAG8776924.1"/>
    </source>
</evidence>
<feature type="non-terminal residue" evidence="2">
    <location>
        <position position="1"/>
    </location>
</feature>
<protein>
    <submittedName>
        <fullName evidence="2">3353_t:CDS:1</fullName>
    </submittedName>
</protein>
<feature type="region of interest" description="Disordered" evidence="1">
    <location>
        <begin position="1"/>
        <end position="52"/>
    </location>
</feature>